<feature type="active site" description="Nucleophile" evidence="1">
    <location>
        <position position="13"/>
    </location>
</feature>
<dbReference type="InterPro" id="IPR036412">
    <property type="entry name" value="HAD-like_sf"/>
</dbReference>
<accession>A0AAU9J3R5</accession>
<feature type="binding site" evidence="2">
    <location>
        <begin position="46"/>
        <end position="48"/>
    </location>
    <ligand>
        <name>substrate</name>
    </ligand>
</feature>
<name>A0AAU9J3R5_9CILI</name>
<feature type="binding site" evidence="3">
    <location>
        <position position="15"/>
    </location>
    <ligand>
        <name>Mg(2+)</name>
        <dbReference type="ChEBI" id="CHEBI:18420"/>
    </ligand>
</feature>
<evidence type="ECO:0008006" key="6">
    <source>
        <dbReference type="Google" id="ProtNLM"/>
    </source>
</evidence>
<dbReference type="NCBIfam" id="TIGR01460">
    <property type="entry name" value="HAD-SF-IIA"/>
    <property type="match status" value="1"/>
</dbReference>
<dbReference type="GO" id="GO:0016791">
    <property type="term" value="F:phosphatase activity"/>
    <property type="evidence" value="ECO:0007669"/>
    <property type="project" value="TreeGrafter"/>
</dbReference>
<dbReference type="GO" id="GO:0046872">
    <property type="term" value="F:metal ion binding"/>
    <property type="evidence" value="ECO:0007669"/>
    <property type="project" value="UniProtKB-KW"/>
</dbReference>
<comment type="cofactor">
    <cofactor evidence="3">
        <name>Mg(2+)</name>
        <dbReference type="ChEBI" id="CHEBI:18420"/>
    </cofactor>
    <text evidence="3">Divalent metal ions. Mg(2+) is the most effective.</text>
</comment>
<dbReference type="PANTHER" id="PTHR19288">
    <property type="entry name" value="4-NITROPHENYLPHOSPHATASE-RELATED"/>
    <property type="match status" value="1"/>
</dbReference>
<feature type="binding site" evidence="3">
    <location>
        <position position="232"/>
    </location>
    <ligand>
        <name>Mg(2+)</name>
        <dbReference type="ChEBI" id="CHEBI:18420"/>
    </ligand>
</feature>
<feature type="binding site" evidence="2">
    <location>
        <position position="207"/>
    </location>
    <ligand>
        <name>substrate</name>
    </ligand>
</feature>
<dbReference type="Gene3D" id="3.40.50.1000">
    <property type="entry name" value="HAD superfamily/HAD-like"/>
    <property type="match status" value="2"/>
</dbReference>
<feature type="active site" description="Proton donor" evidence="1">
    <location>
        <position position="15"/>
    </location>
</feature>
<evidence type="ECO:0000256" key="2">
    <source>
        <dbReference type="PIRSR" id="PIRSR000915-2"/>
    </source>
</evidence>
<proteinExistence type="predicted"/>
<dbReference type="InterPro" id="IPR023214">
    <property type="entry name" value="HAD_sf"/>
</dbReference>
<dbReference type="GO" id="GO:0005737">
    <property type="term" value="C:cytoplasm"/>
    <property type="evidence" value="ECO:0007669"/>
    <property type="project" value="TreeGrafter"/>
</dbReference>
<dbReference type="PIRSF" id="PIRSF000915">
    <property type="entry name" value="PGP-type_phosphatase"/>
    <property type="match status" value="1"/>
</dbReference>
<evidence type="ECO:0000256" key="1">
    <source>
        <dbReference type="PIRSR" id="PIRSR000915-1"/>
    </source>
</evidence>
<evidence type="ECO:0000256" key="3">
    <source>
        <dbReference type="PIRSR" id="PIRSR000915-3"/>
    </source>
</evidence>
<dbReference type="Proteomes" id="UP001162131">
    <property type="component" value="Unassembled WGS sequence"/>
</dbReference>
<evidence type="ECO:0000313" key="5">
    <source>
        <dbReference type="Proteomes" id="UP001162131"/>
    </source>
</evidence>
<reference evidence="4" key="1">
    <citation type="submission" date="2021-09" db="EMBL/GenBank/DDBJ databases">
        <authorList>
            <consortium name="AG Swart"/>
            <person name="Singh M."/>
            <person name="Singh A."/>
            <person name="Seah K."/>
            <person name="Emmerich C."/>
        </authorList>
    </citation>
    <scope>NUCLEOTIDE SEQUENCE</scope>
    <source>
        <strain evidence="4">ATCC30299</strain>
    </source>
</reference>
<feature type="binding site" evidence="3">
    <location>
        <position position="13"/>
    </location>
    <ligand>
        <name>Mg(2+)</name>
        <dbReference type="ChEBI" id="CHEBI:18420"/>
    </ligand>
</feature>
<sequence>MMDPNKYSSYIFDCDGVLWKGHRDIPGSFEVLQALKSNGKKLYFLSNNSTKTPEELSQQISSHGYPALPEEIYCSGAAISKYLKRKHPNAKRLYLIGTDQLKAQLAAHGYEILHISNIEQSIITSFEDIERFATGNPVDSVVVGRDMRFDYNMGYMASLYIQNGASLISANGDSGLVLNSGKTIPGCGPLTAFLEIATRTKAEIVGKPSTFILDIIIEENNLEKETTVLIGDSMDSDIKVGKDCNVDTLLVLSGVTSVEDLPRYDFSPNFILPNLASIFN</sequence>
<organism evidence="4 5">
    <name type="scientific">Blepharisma stoltei</name>
    <dbReference type="NCBI Taxonomy" id="1481888"/>
    <lineage>
        <taxon>Eukaryota</taxon>
        <taxon>Sar</taxon>
        <taxon>Alveolata</taxon>
        <taxon>Ciliophora</taxon>
        <taxon>Postciliodesmatophora</taxon>
        <taxon>Heterotrichea</taxon>
        <taxon>Heterotrichida</taxon>
        <taxon>Blepharismidae</taxon>
        <taxon>Blepharisma</taxon>
    </lineage>
</organism>
<gene>
    <name evidence="4" type="ORF">BSTOLATCC_MIC27462</name>
</gene>
<protein>
    <recommendedName>
        <fullName evidence="6">4-nitrophenylphosphatase</fullName>
    </recommendedName>
</protein>
<dbReference type="InterPro" id="IPR006357">
    <property type="entry name" value="HAD-SF_hydro_IIA"/>
</dbReference>
<keyword evidence="5" id="KW-1185">Reference proteome</keyword>
<keyword evidence="3" id="KW-0479">Metal-binding</keyword>
<dbReference type="Pfam" id="PF13242">
    <property type="entry name" value="Hydrolase_like"/>
    <property type="match status" value="1"/>
</dbReference>
<dbReference type="EMBL" id="CAJZBQ010000027">
    <property type="protein sequence ID" value="CAG9320886.1"/>
    <property type="molecule type" value="Genomic_DNA"/>
</dbReference>
<dbReference type="AlphaFoldDB" id="A0AAU9J3R5"/>
<evidence type="ECO:0000313" key="4">
    <source>
        <dbReference type="EMBL" id="CAG9320886.1"/>
    </source>
</evidence>
<dbReference type="SUPFAM" id="SSF56784">
    <property type="entry name" value="HAD-like"/>
    <property type="match status" value="1"/>
</dbReference>
<keyword evidence="3" id="KW-0460">Magnesium</keyword>
<dbReference type="PANTHER" id="PTHR19288:SF46">
    <property type="entry name" value="HALOACID DEHALOGENASE-LIKE HYDROLASE DOMAIN-CONTAINING PROTEIN 2"/>
    <property type="match status" value="1"/>
</dbReference>
<dbReference type="Pfam" id="PF13344">
    <property type="entry name" value="Hydrolase_6"/>
    <property type="match status" value="1"/>
</dbReference>
<comment type="caution">
    <text evidence="4">The sequence shown here is derived from an EMBL/GenBank/DDBJ whole genome shotgun (WGS) entry which is preliminary data.</text>
</comment>